<dbReference type="SMART" id="SM00347">
    <property type="entry name" value="HTH_MARR"/>
    <property type="match status" value="1"/>
</dbReference>
<dbReference type="InterPro" id="IPR000835">
    <property type="entry name" value="HTH_MarR-typ"/>
</dbReference>
<dbReference type="InterPro" id="IPR036390">
    <property type="entry name" value="WH_DNA-bd_sf"/>
</dbReference>
<reference evidence="3" key="1">
    <citation type="submission" date="2011-01" db="EMBL/GenBank/DDBJ databases">
        <title>Complete sequence of chromosome of Acidobacterium sp. MP5ACTX9.</title>
        <authorList>
            <consortium name="US DOE Joint Genome Institute"/>
            <person name="Lucas S."/>
            <person name="Copeland A."/>
            <person name="Lapidus A."/>
            <person name="Cheng J.-F."/>
            <person name="Goodwin L."/>
            <person name="Pitluck S."/>
            <person name="Teshima H."/>
            <person name="Detter J.C."/>
            <person name="Han C."/>
            <person name="Tapia R."/>
            <person name="Land M."/>
            <person name="Hauser L."/>
            <person name="Kyrpides N."/>
            <person name="Ivanova N."/>
            <person name="Ovchinnikova G."/>
            <person name="Pagani I."/>
            <person name="Rawat S.R."/>
            <person name="Mannisto M."/>
            <person name="Haggblom M.M."/>
            <person name="Woyke T."/>
        </authorList>
    </citation>
    <scope>NUCLEOTIDE SEQUENCE [LARGE SCALE GENOMIC DNA]</scope>
    <source>
        <strain evidence="3">MP5ACTX9</strain>
    </source>
</reference>
<dbReference type="Proteomes" id="UP000000343">
    <property type="component" value="Chromosome"/>
</dbReference>
<evidence type="ECO:0000259" key="1">
    <source>
        <dbReference type="PROSITE" id="PS50995"/>
    </source>
</evidence>
<dbReference type="SUPFAM" id="SSF46785">
    <property type="entry name" value="Winged helix' DNA-binding domain"/>
    <property type="match status" value="1"/>
</dbReference>
<dbReference type="OrthoDB" id="164461at2"/>
<dbReference type="Gene3D" id="1.10.10.10">
    <property type="entry name" value="Winged helix-like DNA-binding domain superfamily/Winged helix DNA-binding domain"/>
    <property type="match status" value="1"/>
</dbReference>
<gene>
    <name evidence="2" type="ordered locus">AciX9_1372</name>
</gene>
<name>E8WVI3_GRATM</name>
<dbReference type="AlphaFoldDB" id="E8WVI3"/>
<dbReference type="EMBL" id="CP002480">
    <property type="protein sequence ID" value="ADW68431.1"/>
    <property type="molecule type" value="Genomic_DNA"/>
</dbReference>
<keyword evidence="3" id="KW-1185">Reference proteome</keyword>
<organism evidence="3">
    <name type="scientific">Granulicella tundricola (strain ATCC BAA-1859 / DSM 23138 / MP5ACTX9)</name>
    <dbReference type="NCBI Taxonomy" id="1198114"/>
    <lineage>
        <taxon>Bacteria</taxon>
        <taxon>Pseudomonadati</taxon>
        <taxon>Acidobacteriota</taxon>
        <taxon>Terriglobia</taxon>
        <taxon>Terriglobales</taxon>
        <taxon>Acidobacteriaceae</taxon>
        <taxon>Granulicella</taxon>
    </lineage>
</organism>
<dbReference type="PROSITE" id="PS50995">
    <property type="entry name" value="HTH_MARR_2"/>
    <property type="match status" value="1"/>
</dbReference>
<protein>
    <submittedName>
        <fullName evidence="2">Regulatory protein MarR</fullName>
    </submittedName>
</protein>
<dbReference type="KEGG" id="acm:AciX9_1372"/>
<dbReference type="Pfam" id="PF12802">
    <property type="entry name" value="MarR_2"/>
    <property type="match status" value="1"/>
</dbReference>
<dbReference type="InterPro" id="IPR036388">
    <property type="entry name" value="WH-like_DNA-bd_sf"/>
</dbReference>
<dbReference type="PANTHER" id="PTHR33164">
    <property type="entry name" value="TRANSCRIPTIONAL REGULATOR, MARR FAMILY"/>
    <property type="match status" value="1"/>
</dbReference>
<feature type="domain" description="HTH marR-type" evidence="1">
    <location>
        <begin position="11"/>
        <end position="150"/>
    </location>
</feature>
<dbReference type="InterPro" id="IPR039422">
    <property type="entry name" value="MarR/SlyA-like"/>
</dbReference>
<dbReference type="eggNOG" id="COG1846">
    <property type="taxonomic scope" value="Bacteria"/>
</dbReference>
<dbReference type="PaxDb" id="1198114-AciX9_1372"/>
<dbReference type="PANTHER" id="PTHR33164:SF105">
    <property type="entry name" value="TRANSCRIPTIONAL REPRESSOR PROTEIN-RELATED"/>
    <property type="match status" value="1"/>
</dbReference>
<evidence type="ECO:0000313" key="2">
    <source>
        <dbReference type="EMBL" id="ADW68431.1"/>
    </source>
</evidence>
<sequence>MFDEVSLGAPENAVGFVMWRIVAHYQREVDRALTLDNLTNLQFITLSLVAWFGREGTPVTQIELARSAGIHPMQVSQTLKLLETKKMISRRISKSDTRAKRVEVTKTGLDALHQALPKVIAVQRSLFGKAGRPGGSLLKELLRIDKALIDPAH</sequence>
<dbReference type="HOGENOM" id="CLU_083287_23_0_0"/>
<proteinExistence type="predicted"/>
<dbReference type="GO" id="GO:0006950">
    <property type="term" value="P:response to stress"/>
    <property type="evidence" value="ECO:0007669"/>
    <property type="project" value="TreeGrafter"/>
</dbReference>
<dbReference type="GO" id="GO:0003700">
    <property type="term" value="F:DNA-binding transcription factor activity"/>
    <property type="evidence" value="ECO:0007669"/>
    <property type="project" value="InterPro"/>
</dbReference>
<accession>E8WVI3</accession>
<evidence type="ECO:0000313" key="3">
    <source>
        <dbReference type="Proteomes" id="UP000000343"/>
    </source>
</evidence>